<feature type="transmembrane region" description="Helical" evidence="1">
    <location>
        <begin position="59"/>
        <end position="92"/>
    </location>
</feature>
<evidence type="ECO:0000256" key="1">
    <source>
        <dbReference type="SAM" id="Phobius"/>
    </source>
</evidence>
<sequence>MHMKNTKKLLLKESTLLVDLAFIFFILCGVSTIFVIYTPKEVLVRIIEWNRDLEWSQNWWGLYTVYLIEAFLISFFWDLILYRFFFVTNFFYRELTNRLIKKRWLIVKLIRIKYGFDKIYYYLRPGMIKSSSTSDKELIDEITAPKVYEWIKFLFFVVISFHSLLAGILTFLTYEGSPIGKVISYSKDKWGEGLHFLLDNLTKLSAVVVFVLLIFLWYFVSKYGVTRRAIAQANKKKLEDVIQLFRKLDEPISKVILKGSENIQYAFNCYDLIQEFWVFNKYPNVFIKSHRNYLITEWEREGSNYFLFNDIAEIDDVIKGLEILNSPENKKFTYWFSRYRFELVRFINMTSIRVDKLGTYDRLLFTKKGFSSITEKKTFKICC</sequence>
<keyword evidence="3" id="KW-1185">Reference proteome</keyword>
<gene>
    <name evidence="2" type="ORF">AWM70_19495</name>
</gene>
<keyword evidence="1" id="KW-1133">Transmembrane helix</keyword>
<accession>A0A1B1N4X9</accession>
<dbReference type="Proteomes" id="UP000092573">
    <property type="component" value="Chromosome"/>
</dbReference>
<reference evidence="2 3" key="1">
    <citation type="submission" date="2016-01" db="EMBL/GenBank/DDBJ databases">
        <title>Complete Genome Sequence of Paenibacillus yonginensis DCY84, a novel Plant Growth-Promoting Bacteria with Elicitation of Induced Systemic Resistance.</title>
        <authorList>
            <person name="Kim Y.J."/>
            <person name="Yang D.C."/>
            <person name="Sukweenadhi J."/>
        </authorList>
    </citation>
    <scope>NUCLEOTIDE SEQUENCE [LARGE SCALE GENOMIC DNA]</scope>
    <source>
        <strain evidence="2 3">DCY84</strain>
    </source>
</reference>
<evidence type="ECO:0000313" key="2">
    <source>
        <dbReference type="EMBL" id="ANS76490.1"/>
    </source>
</evidence>
<dbReference type="EMBL" id="CP014167">
    <property type="protein sequence ID" value="ANS76490.1"/>
    <property type="molecule type" value="Genomic_DNA"/>
</dbReference>
<protein>
    <submittedName>
        <fullName evidence="2">Uncharacterized protein</fullName>
    </submittedName>
</protein>
<proteinExistence type="predicted"/>
<keyword evidence="1" id="KW-0812">Transmembrane</keyword>
<dbReference type="STRING" id="1462996.AWM70_19495"/>
<feature type="transmembrane region" description="Helical" evidence="1">
    <location>
        <begin position="153"/>
        <end position="174"/>
    </location>
</feature>
<organism evidence="2 3">
    <name type="scientific">Paenibacillus yonginensis</name>
    <dbReference type="NCBI Taxonomy" id="1462996"/>
    <lineage>
        <taxon>Bacteria</taxon>
        <taxon>Bacillati</taxon>
        <taxon>Bacillota</taxon>
        <taxon>Bacilli</taxon>
        <taxon>Bacillales</taxon>
        <taxon>Paenibacillaceae</taxon>
        <taxon>Paenibacillus</taxon>
    </lineage>
</organism>
<dbReference type="KEGG" id="pyg:AWM70_19495"/>
<feature type="transmembrane region" description="Helical" evidence="1">
    <location>
        <begin position="20"/>
        <end position="39"/>
    </location>
</feature>
<name>A0A1B1N4X9_9BACL</name>
<feature type="transmembrane region" description="Helical" evidence="1">
    <location>
        <begin position="194"/>
        <end position="220"/>
    </location>
</feature>
<keyword evidence="1" id="KW-0472">Membrane</keyword>
<dbReference type="AlphaFoldDB" id="A0A1B1N4X9"/>
<evidence type="ECO:0000313" key="3">
    <source>
        <dbReference type="Proteomes" id="UP000092573"/>
    </source>
</evidence>